<proteinExistence type="predicted"/>
<dbReference type="OrthoDB" id="19981at2759"/>
<dbReference type="InterPro" id="IPR021013">
    <property type="entry name" value="ATPase_Vma12"/>
</dbReference>
<comment type="subcellular location">
    <subcellularLocation>
        <location evidence="1">Endoplasmic reticulum membrane</location>
        <topology evidence="1">Multi-pass membrane protein</topology>
    </subcellularLocation>
</comment>
<protein>
    <submittedName>
        <fullName evidence="8">ATPase, vacuolar ER assembly factor, Vma12</fullName>
    </submittedName>
</protein>
<keyword evidence="4 7" id="KW-1133">Transmembrane helix</keyword>
<feature type="region of interest" description="Disordered" evidence="6">
    <location>
        <begin position="242"/>
        <end position="266"/>
    </location>
</feature>
<evidence type="ECO:0000256" key="4">
    <source>
        <dbReference type="ARBA" id="ARBA00022989"/>
    </source>
</evidence>
<evidence type="ECO:0000256" key="5">
    <source>
        <dbReference type="ARBA" id="ARBA00023136"/>
    </source>
</evidence>
<accession>A0A168BP76</accession>
<evidence type="ECO:0000256" key="7">
    <source>
        <dbReference type="SAM" id="Phobius"/>
    </source>
</evidence>
<evidence type="ECO:0000313" key="8">
    <source>
        <dbReference type="EMBL" id="KZZ95558.1"/>
    </source>
</evidence>
<organism evidence="8 9">
    <name type="scientific">Moelleriella libera RCEF 2490</name>
    <dbReference type="NCBI Taxonomy" id="1081109"/>
    <lineage>
        <taxon>Eukaryota</taxon>
        <taxon>Fungi</taxon>
        <taxon>Dikarya</taxon>
        <taxon>Ascomycota</taxon>
        <taxon>Pezizomycotina</taxon>
        <taxon>Sordariomycetes</taxon>
        <taxon>Hypocreomycetidae</taxon>
        <taxon>Hypocreales</taxon>
        <taxon>Clavicipitaceae</taxon>
        <taxon>Moelleriella</taxon>
    </lineage>
</organism>
<keyword evidence="2 7" id="KW-0812">Transmembrane</keyword>
<comment type="caution">
    <text evidence="8">The sequence shown here is derived from an EMBL/GenBank/DDBJ whole genome shotgun (WGS) entry which is preliminary data.</text>
</comment>
<dbReference type="PANTHER" id="PTHR31394">
    <property type="entry name" value="TRANSMEMBRANE PROTEIN 199"/>
    <property type="match status" value="1"/>
</dbReference>
<evidence type="ECO:0000256" key="6">
    <source>
        <dbReference type="SAM" id="MobiDB-lite"/>
    </source>
</evidence>
<gene>
    <name evidence="8" type="ORF">AAL_04789</name>
</gene>
<keyword evidence="3" id="KW-0256">Endoplasmic reticulum</keyword>
<keyword evidence="5 7" id="KW-0472">Membrane</keyword>
<feature type="transmembrane region" description="Helical" evidence="7">
    <location>
        <begin position="156"/>
        <end position="174"/>
    </location>
</feature>
<feature type="compositionally biased region" description="Basic and acidic residues" evidence="6">
    <location>
        <begin position="8"/>
        <end position="20"/>
    </location>
</feature>
<feature type="region of interest" description="Disordered" evidence="6">
    <location>
        <begin position="1"/>
        <end position="45"/>
    </location>
</feature>
<feature type="compositionally biased region" description="Basic residues" evidence="6">
    <location>
        <begin position="256"/>
        <end position="266"/>
    </location>
</feature>
<evidence type="ECO:0000256" key="1">
    <source>
        <dbReference type="ARBA" id="ARBA00004477"/>
    </source>
</evidence>
<name>A0A168BP76_9HYPO</name>
<dbReference type="EMBL" id="AZGY01000009">
    <property type="protein sequence ID" value="KZZ95558.1"/>
    <property type="molecule type" value="Genomic_DNA"/>
</dbReference>
<dbReference type="GO" id="GO:0005789">
    <property type="term" value="C:endoplasmic reticulum membrane"/>
    <property type="evidence" value="ECO:0007669"/>
    <property type="project" value="UniProtKB-SubCell"/>
</dbReference>
<evidence type="ECO:0000256" key="3">
    <source>
        <dbReference type="ARBA" id="ARBA00022824"/>
    </source>
</evidence>
<feature type="transmembrane region" description="Helical" evidence="7">
    <location>
        <begin position="186"/>
        <end position="209"/>
    </location>
</feature>
<evidence type="ECO:0000256" key="2">
    <source>
        <dbReference type="ARBA" id="ARBA00022692"/>
    </source>
</evidence>
<dbReference type="Pfam" id="PF11712">
    <property type="entry name" value="Vma12"/>
    <property type="match status" value="1"/>
</dbReference>
<keyword evidence="9" id="KW-1185">Reference proteome</keyword>
<evidence type="ECO:0000313" key="9">
    <source>
        <dbReference type="Proteomes" id="UP000078544"/>
    </source>
</evidence>
<dbReference type="PANTHER" id="PTHR31394:SF1">
    <property type="entry name" value="TRANSMEMBRANE PROTEIN 199"/>
    <property type="match status" value="1"/>
</dbReference>
<reference evidence="8 9" key="1">
    <citation type="journal article" date="2016" name="Genome Biol. Evol.">
        <title>Divergent and convergent evolution of fungal pathogenicity.</title>
        <authorList>
            <person name="Shang Y."/>
            <person name="Xiao G."/>
            <person name="Zheng P."/>
            <person name="Cen K."/>
            <person name="Zhan S."/>
            <person name="Wang C."/>
        </authorList>
    </citation>
    <scope>NUCLEOTIDE SEQUENCE [LARGE SCALE GENOMIC DNA]</scope>
    <source>
        <strain evidence="8 9">RCEF 2490</strain>
    </source>
</reference>
<dbReference type="AlphaFoldDB" id="A0A168BP76"/>
<sequence>MTSPIVDGLRESRNARRSDDDGNGGQQPDVDSEPSLEAPAVGSPISHGQVINLWEAMRKRNSNCSLEQLLRGSQVYRPRPAPKPEPSDEYKALMARLRREEAQRDYDRIVNPPPKIETFSDRFPTTAQGFSQVNRPVHAADLGDDDVSLRDVHRQVLLIINFLVSILGVAGTLWATSRWWSLPARIFLTMGGSILVAIAEVAVYSGYMWRMDQAKQKQKAAKEIKEVLHSWVIGRDEKEPDEATLLQSEGGDAQKSLRRRKPAIFR</sequence>
<dbReference type="Proteomes" id="UP000078544">
    <property type="component" value="Unassembled WGS sequence"/>
</dbReference>
<dbReference type="GO" id="GO:0070072">
    <property type="term" value="P:vacuolar proton-transporting V-type ATPase complex assembly"/>
    <property type="evidence" value="ECO:0007669"/>
    <property type="project" value="InterPro"/>
</dbReference>